<protein>
    <submittedName>
        <fullName evidence="2">Uncharacterized protein</fullName>
    </submittedName>
</protein>
<evidence type="ECO:0000313" key="2">
    <source>
        <dbReference type="EMBL" id="OAA50274.1"/>
    </source>
</evidence>
<reference evidence="2 3" key="1">
    <citation type="journal article" date="2016" name="Genome Biol. Evol.">
        <title>Divergent and convergent evolution of fungal pathogenicity.</title>
        <authorList>
            <person name="Shang Y."/>
            <person name="Xiao G."/>
            <person name="Zheng P."/>
            <person name="Cen K."/>
            <person name="Zhan S."/>
            <person name="Wang C."/>
        </authorList>
    </citation>
    <scope>NUCLEOTIDE SEQUENCE [LARGE SCALE GENOMIC DNA]</scope>
    <source>
        <strain evidence="2 3">RCEF 4871</strain>
    </source>
</reference>
<dbReference type="EMBL" id="AZHC01000002">
    <property type="protein sequence ID" value="OAA50274.1"/>
    <property type="molecule type" value="Genomic_DNA"/>
</dbReference>
<sequence>MQNLCCFKTIESSNCTSSSSYTIQVAVALYRRVPISSDPRRRQIYQHEAYHWGILIITRENYDYAYDAYDATDKNEINPNTLRQENPRGDWWFHGRTDVDPTRSGKFLGYIIIGTLPPEVTRANVGNFLEGVTLPKRNVNPQESCVTWVANAIRKFREYQYVNEFSVDKFLDWALVFADQRLWDPEETDEAVYYDKETDGPKTERKKEEE</sequence>
<comment type="caution">
    <text evidence="2">The sequence shown here is derived from an EMBL/GenBank/DDBJ whole genome shotgun (WGS) entry which is preliminary data.</text>
</comment>
<dbReference type="Proteomes" id="UP000243498">
    <property type="component" value="Unassembled WGS sequence"/>
</dbReference>
<organism evidence="2 3">
    <name type="scientific">Metarhizium rileyi (strain RCEF 4871)</name>
    <name type="common">Nomuraea rileyi</name>
    <dbReference type="NCBI Taxonomy" id="1649241"/>
    <lineage>
        <taxon>Eukaryota</taxon>
        <taxon>Fungi</taxon>
        <taxon>Dikarya</taxon>
        <taxon>Ascomycota</taxon>
        <taxon>Pezizomycotina</taxon>
        <taxon>Sordariomycetes</taxon>
        <taxon>Hypocreomycetidae</taxon>
        <taxon>Hypocreales</taxon>
        <taxon>Clavicipitaceae</taxon>
        <taxon>Metarhizium</taxon>
    </lineage>
</organism>
<dbReference type="OrthoDB" id="4924482at2759"/>
<dbReference type="AlphaFoldDB" id="A0A162KF88"/>
<evidence type="ECO:0000313" key="3">
    <source>
        <dbReference type="Proteomes" id="UP000243498"/>
    </source>
</evidence>
<proteinExistence type="predicted"/>
<evidence type="ECO:0000256" key="1">
    <source>
        <dbReference type="SAM" id="MobiDB-lite"/>
    </source>
</evidence>
<dbReference type="InterPro" id="IPR054208">
    <property type="entry name" value="DUF6914"/>
</dbReference>
<accession>A0A162KF88</accession>
<dbReference type="Pfam" id="PF21858">
    <property type="entry name" value="DUF6914"/>
    <property type="match status" value="1"/>
</dbReference>
<keyword evidence="3" id="KW-1185">Reference proteome</keyword>
<gene>
    <name evidence="2" type="ORF">NOR_00724</name>
</gene>
<feature type="region of interest" description="Disordered" evidence="1">
    <location>
        <begin position="189"/>
        <end position="210"/>
    </location>
</feature>
<dbReference type="STRING" id="1081105.A0A162KF88"/>
<feature type="compositionally biased region" description="Basic and acidic residues" evidence="1">
    <location>
        <begin position="193"/>
        <end position="210"/>
    </location>
</feature>
<name>A0A162KF88_METRR</name>